<dbReference type="Proteomes" id="UP000254476">
    <property type="component" value="Unassembled WGS sequence"/>
</dbReference>
<feature type="signal peptide" evidence="5">
    <location>
        <begin position="1"/>
        <end position="23"/>
    </location>
</feature>
<evidence type="ECO:0000256" key="2">
    <source>
        <dbReference type="ARBA" id="ARBA00008441"/>
    </source>
</evidence>
<dbReference type="STRING" id="45066.Lgra_3364"/>
<dbReference type="AlphaFoldDB" id="A0A378JAV1"/>
<accession>A0A378JAV1</accession>
<dbReference type="CDD" id="cd09916">
    <property type="entry name" value="CpxP_like"/>
    <property type="match status" value="1"/>
</dbReference>
<keyword evidence="4" id="KW-0574">Periplasm</keyword>
<dbReference type="Pfam" id="PF07813">
    <property type="entry name" value="LTXXQ"/>
    <property type="match status" value="1"/>
</dbReference>
<dbReference type="PANTHER" id="PTHR38102">
    <property type="entry name" value="PERIPLASMIC CHAPERONE SPY"/>
    <property type="match status" value="1"/>
</dbReference>
<dbReference type="PANTHER" id="PTHR38102:SF1">
    <property type="entry name" value="PERIPLASMIC CHAPERONE SPY"/>
    <property type="match status" value="1"/>
</dbReference>
<dbReference type="EMBL" id="UGOB01000001">
    <property type="protein sequence ID" value="STX44735.1"/>
    <property type="molecule type" value="Genomic_DNA"/>
</dbReference>
<evidence type="ECO:0000256" key="3">
    <source>
        <dbReference type="ARBA" id="ARBA00022729"/>
    </source>
</evidence>
<organism evidence="7 9">
    <name type="scientific">Legionella gratiana</name>
    <dbReference type="NCBI Taxonomy" id="45066"/>
    <lineage>
        <taxon>Bacteria</taxon>
        <taxon>Pseudomonadati</taxon>
        <taxon>Pseudomonadota</taxon>
        <taxon>Gammaproteobacteria</taxon>
        <taxon>Legionellales</taxon>
        <taxon>Legionellaceae</taxon>
        <taxon>Legionella</taxon>
    </lineage>
</organism>
<evidence type="ECO:0000313" key="6">
    <source>
        <dbReference type="EMBL" id="KTD06587.1"/>
    </source>
</evidence>
<evidence type="ECO:0000313" key="7">
    <source>
        <dbReference type="EMBL" id="STX44735.1"/>
    </source>
</evidence>
<evidence type="ECO:0000313" key="8">
    <source>
        <dbReference type="Proteomes" id="UP000054691"/>
    </source>
</evidence>
<dbReference type="InterPro" id="IPR052211">
    <property type="entry name" value="Cpx_auxiliary_protein"/>
</dbReference>
<evidence type="ECO:0000256" key="5">
    <source>
        <dbReference type="SAM" id="SignalP"/>
    </source>
</evidence>
<gene>
    <name evidence="7" type="primary">spy</name>
    <name evidence="6" type="ORF">Lgra_3364</name>
    <name evidence="7" type="ORF">NCTC12388_01694</name>
</gene>
<protein>
    <submittedName>
        <fullName evidence="7">Envelope stress induced periplasmic protein</fullName>
    </submittedName>
</protein>
<dbReference type="GO" id="GO:0030288">
    <property type="term" value="C:outer membrane-bounded periplasmic space"/>
    <property type="evidence" value="ECO:0007669"/>
    <property type="project" value="TreeGrafter"/>
</dbReference>
<reference evidence="7 9" key="2">
    <citation type="submission" date="2018-06" db="EMBL/GenBank/DDBJ databases">
        <authorList>
            <consortium name="Pathogen Informatics"/>
            <person name="Doyle S."/>
        </authorList>
    </citation>
    <scope>NUCLEOTIDE SEQUENCE [LARGE SCALE GENOMIC DNA]</scope>
    <source>
        <strain evidence="7 9">NCTC12388</strain>
    </source>
</reference>
<evidence type="ECO:0000256" key="4">
    <source>
        <dbReference type="ARBA" id="ARBA00022764"/>
    </source>
</evidence>
<evidence type="ECO:0000256" key="1">
    <source>
        <dbReference type="ARBA" id="ARBA00004418"/>
    </source>
</evidence>
<name>A0A378JAV1_9GAMM</name>
<comment type="subcellular location">
    <subcellularLocation>
        <location evidence="1">Periplasm</location>
    </subcellularLocation>
</comment>
<sequence>MNKKLIWLSAIALIITLGQPSFACSGDSKHCNSHHRSDKLAKELNLTPEQQAKLQTYKEKAQATFKTNYAQLRSLRTQINTLVQADKMDEAKLDSLIEQVNKIRGAMLKSRIMIQHQMFALLNAKQKAKFLELKKKWYSDNNV</sequence>
<dbReference type="OrthoDB" id="5648654at2"/>
<comment type="similarity">
    <text evidence="2">Belongs to the CpxP/Spy family.</text>
</comment>
<dbReference type="EMBL" id="LNYE01000029">
    <property type="protein sequence ID" value="KTD06587.1"/>
    <property type="molecule type" value="Genomic_DNA"/>
</dbReference>
<feature type="chain" id="PRO_5016838075" evidence="5">
    <location>
        <begin position="24"/>
        <end position="143"/>
    </location>
</feature>
<proteinExistence type="inferred from homology"/>
<evidence type="ECO:0000313" key="9">
    <source>
        <dbReference type="Proteomes" id="UP000254476"/>
    </source>
</evidence>
<dbReference type="GO" id="GO:0051082">
    <property type="term" value="F:unfolded protein binding"/>
    <property type="evidence" value="ECO:0007669"/>
    <property type="project" value="TreeGrafter"/>
</dbReference>
<dbReference type="Proteomes" id="UP000054691">
    <property type="component" value="Unassembled WGS sequence"/>
</dbReference>
<dbReference type="InterPro" id="IPR012899">
    <property type="entry name" value="LTXXQ"/>
</dbReference>
<dbReference type="RefSeq" id="WP_058500321.1">
    <property type="nucleotide sequence ID" value="NZ_CAAAHW010000003.1"/>
</dbReference>
<keyword evidence="8" id="KW-1185">Reference proteome</keyword>
<reference evidence="6 8" key="1">
    <citation type="submission" date="2015-11" db="EMBL/GenBank/DDBJ databases">
        <title>Genomic analysis of 38 Legionella species identifies large and diverse effector repertoires.</title>
        <authorList>
            <person name="Burstein D."/>
            <person name="Amaro F."/>
            <person name="Zusman T."/>
            <person name="Lifshitz Z."/>
            <person name="Cohen O."/>
            <person name="Gilbert J.A."/>
            <person name="Pupko T."/>
            <person name="Shuman H.A."/>
            <person name="Segal G."/>
        </authorList>
    </citation>
    <scope>NUCLEOTIDE SEQUENCE [LARGE SCALE GENOMIC DNA]</scope>
    <source>
        <strain evidence="6 8">Lyon 8420412</strain>
    </source>
</reference>
<dbReference type="Gene3D" id="1.20.120.1490">
    <property type="match status" value="1"/>
</dbReference>
<keyword evidence="3 5" id="KW-0732">Signal</keyword>